<dbReference type="OrthoDB" id="8550178at2"/>
<accession>A0A3S0P3H9</accession>
<organism evidence="1 2">
    <name type="scientific">Vibrio aquaticus</name>
    <dbReference type="NCBI Taxonomy" id="2496559"/>
    <lineage>
        <taxon>Bacteria</taxon>
        <taxon>Pseudomonadati</taxon>
        <taxon>Pseudomonadota</taxon>
        <taxon>Gammaproteobacteria</taxon>
        <taxon>Vibrionales</taxon>
        <taxon>Vibrionaceae</taxon>
        <taxon>Vibrio</taxon>
    </lineage>
</organism>
<proteinExistence type="predicted"/>
<sequence length="278" mass="31627">MKDLYHYTDIQGVLGILKFRKLWLSSVNNMNDHQEIIWLKSKLKAEIDKVVRVGNYSDSYIDIFRTFVTILEHSTSTPYICCFSKNHDLLSQWRAYAHDGVGANIGFSIDKLNVSNELPYMSAVKEQALGYSEVTYNEGLSNIFVTNLVDVLLKLCEESKLENGKPVWHPAMSELATTCLRSAQAFKNPAFSEEQEVRIIHTPYSDKSNNWHGNVSDIQFRVVNDSITSYFELEFPHDAVTSITLGPKSKCSEAELELFLKSNGYENVVVRNSSASYR</sequence>
<dbReference type="AlphaFoldDB" id="A0A3S0P3H9"/>
<evidence type="ECO:0000313" key="1">
    <source>
        <dbReference type="EMBL" id="RTZ13482.1"/>
    </source>
</evidence>
<gene>
    <name evidence="1" type="ORF">EJ063_19995</name>
</gene>
<comment type="caution">
    <text evidence="1">The sequence shown here is derived from an EMBL/GenBank/DDBJ whole genome shotgun (WGS) entry which is preliminary data.</text>
</comment>
<keyword evidence="2" id="KW-1185">Reference proteome</keyword>
<protein>
    <submittedName>
        <fullName evidence="1">DUF2971 domain-containing protein</fullName>
    </submittedName>
</protein>
<name>A0A3S0P3H9_9VIBR</name>
<dbReference type="RefSeq" id="WP_126576032.1">
    <property type="nucleotide sequence ID" value="NZ_RXZH01000022.1"/>
</dbReference>
<evidence type="ECO:0000313" key="2">
    <source>
        <dbReference type="Proteomes" id="UP000268973"/>
    </source>
</evidence>
<dbReference type="EMBL" id="RXZH01000022">
    <property type="protein sequence ID" value="RTZ13482.1"/>
    <property type="molecule type" value="Genomic_DNA"/>
</dbReference>
<dbReference type="Proteomes" id="UP000268973">
    <property type="component" value="Unassembled WGS sequence"/>
</dbReference>
<dbReference type="Pfam" id="PF11185">
    <property type="entry name" value="DUF2971"/>
    <property type="match status" value="1"/>
</dbReference>
<reference evidence="1 2" key="1">
    <citation type="submission" date="2018-12" db="EMBL/GenBank/DDBJ databases">
        <title>Vibrio sp. isolated from China Sea.</title>
        <authorList>
            <person name="Li Y."/>
        </authorList>
    </citation>
    <scope>NUCLEOTIDE SEQUENCE [LARGE SCALE GENOMIC DNA]</scope>
    <source>
        <strain evidence="1 2">BEI207</strain>
    </source>
</reference>
<dbReference type="InterPro" id="IPR021352">
    <property type="entry name" value="DUF2971"/>
</dbReference>